<name>A0A0L8JFH7_STRVR</name>
<sequence>MASQSIHALSFPGGTASHVRISHSLSGRTGTSSRTVPVPAPRRSRTSGLLLQRHGGQTRTSPSPDGRCRPD</sequence>
<feature type="compositionally biased region" description="Low complexity" evidence="1">
    <location>
        <begin position="26"/>
        <end position="35"/>
    </location>
</feature>
<evidence type="ECO:0000313" key="2">
    <source>
        <dbReference type="EMBL" id="KOG12433.1"/>
    </source>
</evidence>
<reference evidence="2 3" key="1">
    <citation type="submission" date="2015-06" db="EMBL/GenBank/DDBJ databases">
        <authorList>
            <person name="Hoefler B.C."/>
            <person name="Straight P.D."/>
        </authorList>
    </citation>
    <scope>NUCLEOTIDE SEQUENCE [LARGE SCALE GENOMIC DNA]</scope>
    <source>
        <strain evidence="2 3">NRRL 3427</strain>
    </source>
</reference>
<dbReference type="EMBL" id="LGUP01000381">
    <property type="protein sequence ID" value="KOG12433.1"/>
    <property type="molecule type" value="Genomic_DNA"/>
</dbReference>
<organism evidence="2 3">
    <name type="scientific">Streptomyces viridochromogenes</name>
    <dbReference type="NCBI Taxonomy" id="1938"/>
    <lineage>
        <taxon>Bacteria</taxon>
        <taxon>Bacillati</taxon>
        <taxon>Actinomycetota</taxon>
        <taxon>Actinomycetes</taxon>
        <taxon>Kitasatosporales</taxon>
        <taxon>Streptomycetaceae</taxon>
        <taxon>Streptomyces</taxon>
    </lineage>
</organism>
<accession>A0A0L8JFH7</accession>
<evidence type="ECO:0000313" key="3">
    <source>
        <dbReference type="Proteomes" id="UP000037023"/>
    </source>
</evidence>
<feature type="region of interest" description="Disordered" evidence="1">
    <location>
        <begin position="1"/>
        <end position="71"/>
    </location>
</feature>
<gene>
    <name evidence="2" type="ORF">ADK34_31810</name>
</gene>
<protein>
    <submittedName>
        <fullName evidence="2">Uncharacterized protein</fullName>
    </submittedName>
</protein>
<evidence type="ECO:0000256" key="1">
    <source>
        <dbReference type="SAM" id="MobiDB-lite"/>
    </source>
</evidence>
<dbReference type="AlphaFoldDB" id="A0A0L8JFH7"/>
<proteinExistence type="predicted"/>
<dbReference type="Proteomes" id="UP000037023">
    <property type="component" value="Unassembled WGS sequence"/>
</dbReference>
<comment type="caution">
    <text evidence="2">The sequence shown here is derived from an EMBL/GenBank/DDBJ whole genome shotgun (WGS) entry which is preliminary data.</text>
</comment>